<dbReference type="SUPFAM" id="SSF53474">
    <property type="entry name" value="alpha/beta-Hydrolases"/>
    <property type="match status" value="1"/>
</dbReference>
<dbReference type="AlphaFoldDB" id="A0A1W2TRD4"/>
<dbReference type="PANTHER" id="PTHR48182">
    <property type="entry name" value="PROTEIN SERAC1"/>
    <property type="match status" value="1"/>
</dbReference>
<evidence type="ECO:0000313" key="9">
    <source>
        <dbReference type="EMBL" id="GAP91029.2"/>
    </source>
</evidence>
<dbReference type="InterPro" id="IPR052374">
    <property type="entry name" value="SERAC1"/>
</dbReference>
<evidence type="ECO:0000256" key="3">
    <source>
        <dbReference type="ARBA" id="ARBA00004370"/>
    </source>
</evidence>
<evidence type="ECO:0000259" key="8">
    <source>
        <dbReference type="Pfam" id="PF05057"/>
    </source>
</evidence>
<evidence type="ECO:0000256" key="2">
    <source>
        <dbReference type="ARBA" id="ARBA00004240"/>
    </source>
</evidence>
<sequence length="341" mass="38161">MHSDEEKICGIKEVYRPADDDAEIDIVAVHGLNGDALRTWTSRKNGVCWLYHPDFLPRYVRNARVLVWGYNSSFGTLTGVEPSENRIHHHAQTLVAQLYADRKLENMTEKPIIFLCHSLGGLVVKRALSYAHSRSSDKLAHLHTIFTCTYGMLFFGTPHHGSSKASLLLMLQRLTSLAVPGRFGRVEKGLVKALEEESETLQNITDYFTPLMKDFHIHFFWEQERTDLKYTKDYIVGKESAAPAFDDTERSGIHADHSGMVKFEDSASSGFRLVAATLDRYCTEAPEAISQRQGGSALRVPGNAQGDAPKARILMIHSPPYMPSLVSDPSAFPRQDQASII</sequence>
<keyword evidence="5" id="KW-0256">Endoplasmic reticulum</keyword>
<dbReference type="OrthoDB" id="5086500at2759"/>
<name>A0A1W2TRD4_ROSNE</name>
<evidence type="ECO:0000313" key="10">
    <source>
        <dbReference type="Proteomes" id="UP000054516"/>
    </source>
</evidence>
<comment type="similarity">
    <text evidence="4">Belongs to the putative lipase ROG1 family.</text>
</comment>
<protein>
    <submittedName>
        <fullName evidence="9">Putative cytochrome P450</fullName>
    </submittedName>
</protein>
<dbReference type="STRING" id="77044.A0A1W2TRD4"/>
<evidence type="ECO:0000256" key="5">
    <source>
        <dbReference type="ARBA" id="ARBA00022824"/>
    </source>
</evidence>
<dbReference type="Pfam" id="PF05057">
    <property type="entry name" value="DUF676"/>
    <property type="match status" value="1"/>
</dbReference>
<keyword evidence="6" id="KW-0496">Mitochondrion</keyword>
<evidence type="ECO:0000256" key="4">
    <source>
        <dbReference type="ARBA" id="ARBA00007920"/>
    </source>
</evidence>
<evidence type="ECO:0000256" key="1">
    <source>
        <dbReference type="ARBA" id="ARBA00004173"/>
    </source>
</evidence>
<evidence type="ECO:0000256" key="7">
    <source>
        <dbReference type="ARBA" id="ARBA00023136"/>
    </source>
</evidence>
<dbReference type="GO" id="GO:0005739">
    <property type="term" value="C:mitochondrion"/>
    <property type="evidence" value="ECO:0007669"/>
    <property type="project" value="UniProtKB-SubCell"/>
</dbReference>
<dbReference type="InterPro" id="IPR029058">
    <property type="entry name" value="AB_hydrolase_fold"/>
</dbReference>
<dbReference type="Proteomes" id="UP000054516">
    <property type="component" value="Unassembled WGS sequence"/>
</dbReference>
<dbReference type="OMA" id="NICWLSH"/>
<reference evidence="9" key="1">
    <citation type="submission" date="2016-03" db="EMBL/GenBank/DDBJ databases">
        <title>Draft genome sequence of Rosellinia necatrix.</title>
        <authorList>
            <person name="Kanematsu S."/>
        </authorList>
    </citation>
    <scope>NUCLEOTIDE SEQUENCE [LARGE SCALE GENOMIC DNA]</scope>
    <source>
        <strain evidence="9">W97</strain>
    </source>
</reference>
<dbReference type="GO" id="GO:0005783">
    <property type="term" value="C:endoplasmic reticulum"/>
    <property type="evidence" value="ECO:0007669"/>
    <property type="project" value="UniProtKB-SubCell"/>
</dbReference>
<dbReference type="InterPro" id="IPR007751">
    <property type="entry name" value="DUF676_lipase-like"/>
</dbReference>
<dbReference type="GO" id="GO:0016020">
    <property type="term" value="C:membrane"/>
    <property type="evidence" value="ECO:0007669"/>
    <property type="project" value="UniProtKB-SubCell"/>
</dbReference>
<organism evidence="9">
    <name type="scientific">Rosellinia necatrix</name>
    <name type="common">White root-rot fungus</name>
    <dbReference type="NCBI Taxonomy" id="77044"/>
    <lineage>
        <taxon>Eukaryota</taxon>
        <taxon>Fungi</taxon>
        <taxon>Dikarya</taxon>
        <taxon>Ascomycota</taxon>
        <taxon>Pezizomycotina</taxon>
        <taxon>Sordariomycetes</taxon>
        <taxon>Xylariomycetidae</taxon>
        <taxon>Xylariales</taxon>
        <taxon>Xylariaceae</taxon>
        <taxon>Rosellinia</taxon>
    </lineage>
</organism>
<feature type="domain" description="DUF676" evidence="8">
    <location>
        <begin position="26"/>
        <end position="168"/>
    </location>
</feature>
<dbReference type="EMBL" id="DF977499">
    <property type="protein sequence ID" value="GAP91029.2"/>
    <property type="molecule type" value="Genomic_DNA"/>
</dbReference>
<comment type="subcellular location">
    <subcellularLocation>
        <location evidence="2">Endoplasmic reticulum</location>
    </subcellularLocation>
    <subcellularLocation>
        <location evidence="3">Membrane</location>
    </subcellularLocation>
    <subcellularLocation>
        <location evidence="1">Mitochondrion</location>
    </subcellularLocation>
</comment>
<dbReference type="Gene3D" id="3.40.50.1820">
    <property type="entry name" value="alpha/beta hydrolase"/>
    <property type="match status" value="1"/>
</dbReference>
<keyword evidence="10" id="KW-1185">Reference proteome</keyword>
<keyword evidence="7" id="KW-0472">Membrane</keyword>
<accession>A0A1W2TRD4</accession>
<evidence type="ECO:0000256" key="6">
    <source>
        <dbReference type="ARBA" id="ARBA00023128"/>
    </source>
</evidence>
<dbReference type="PANTHER" id="PTHR48182:SF2">
    <property type="entry name" value="PROTEIN SERAC1"/>
    <property type="match status" value="1"/>
</dbReference>
<gene>
    <name evidence="9" type="ORF">SAMD00023353_5400200</name>
</gene>
<proteinExistence type="inferred from homology"/>